<dbReference type="GO" id="GO:0016787">
    <property type="term" value="F:hydrolase activity"/>
    <property type="evidence" value="ECO:0007669"/>
    <property type="project" value="InterPro"/>
</dbReference>
<comment type="caution">
    <text evidence="2">The sequence shown here is derived from an EMBL/GenBank/DDBJ whole genome shotgun (WGS) entry which is preliminary data.</text>
</comment>
<dbReference type="RefSeq" id="WP_317902628.1">
    <property type="nucleotide sequence ID" value="NZ_JAIRBC010000016.1"/>
</dbReference>
<name>A0AAE3EXD0_9FLAO</name>
<dbReference type="Gene3D" id="3.60.21.10">
    <property type="match status" value="1"/>
</dbReference>
<proteinExistence type="predicted"/>
<keyword evidence="3" id="KW-1185">Reference proteome</keyword>
<gene>
    <name evidence="2" type="ORF">K8352_12055</name>
</gene>
<evidence type="ECO:0000259" key="1">
    <source>
        <dbReference type="Pfam" id="PF00149"/>
    </source>
</evidence>
<dbReference type="SUPFAM" id="SSF56300">
    <property type="entry name" value="Metallo-dependent phosphatases"/>
    <property type="match status" value="1"/>
</dbReference>
<dbReference type="Pfam" id="PF00149">
    <property type="entry name" value="Metallophos"/>
    <property type="match status" value="1"/>
</dbReference>
<dbReference type="InterPro" id="IPR029052">
    <property type="entry name" value="Metallo-depent_PP-like"/>
</dbReference>
<dbReference type="PANTHER" id="PTHR43143:SF1">
    <property type="entry name" value="SERINE_THREONINE-PROTEIN PHOSPHATASE CPPED1"/>
    <property type="match status" value="1"/>
</dbReference>
<organism evidence="2 3">
    <name type="scientific">Cerina litoralis</name>
    <dbReference type="NCBI Taxonomy" id="2874477"/>
    <lineage>
        <taxon>Bacteria</taxon>
        <taxon>Pseudomonadati</taxon>
        <taxon>Bacteroidota</taxon>
        <taxon>Flavobacteriia</taxon>
        <taxon>Flavobacteriales</taxon>
        <taxon>Flavobacteriaceae</taxon>
        <taxon>Cerina</taxon>
    </lineage>
</organism>
<accession>A0AAE3EXD0</accession>
<dbReference type="AlphaFoldDB" id="A0AAE3EXD0"/>
<protein>
    <submittedName>
        <fullName evidence="2">Metallophosphoesterase</fullName>
    </submittedName>
</protein>
<dbReference type="InterPro" id="IPR004843">
    <property type="entry name" value="Calcineurin-like_PHP"/>
</dbReference>
<dbReference type="EMBL" id="JAIRBC010000016">
    <property type="protein sequence ID" value="MCG2461486.1"/>
    <property type="molecule type" value="Genomic_DNA"/>
</dbReference>
<sequence length="308" mass="35487">MKTIHYPKRRLLIKQLGLGVVASAVTPVTIAANDVRNSNERKKVLRIANITDVHIRPELNAPNRFKKCLEDIKKHEIDFFLNGGDTILAADYNDIKRNRVTDQWAIWQELRNGFSEYKMYSCLGNHDMWWAAPSKNDSMYGKDYVVKQLGIPKRYYSFDKVGWHFIVLDSNNENAGSLDYEQRIWLENDLDKLPAGTPILIMSHYPILGVSTIPYGGNHTDSKYITKIFYKHPDKKINCISGHMHLLDNAVYNNVNYFCNGSLSGFWWGEGDKESAGKGWYQETPPGYAIMDLFEDGTLQNNYYPHSY</sequence>
<dbReference type="Proteomes" id="UP001200642">
    <property type="component" value="Unassembled WGS sequence"/>
</dbReference>
<dbReference type="InterPro" id="IPR051918">
    <property type="entry name" value="STPP_CPPED1"/>
</dbReference>
<feature type="domain" description="Calcineurin-like phosphoesterase" evidence="1">
    <location>
        <begin position="45"/>
        <end position="245"/>
    </location>
</feature>
<evidence type="ECO:0000313" key="3">
    <source>
        <dbReference type="Proteomes" id="UP001200642"/>
    </source>
</evidence>
<dbReference type="PANTHER" id="PTHR43143">
    <property type="entry name" value="METALLOPHOSPHOESTERASE, CALCINEURIN SUPERFAMILY"/>
    <property type="match status" value="1"/>
</dbReference>
<evidence type="ECO:0000313" key="2">
    <source>
        <dbReference type="EMBL" id="MCG2461486.1"/>
    </source>
</evidence>
<reference evidence="2" key="1">
    <citation type="submission" date="2023-02" db="EMBL/GenBank/DDBJ databases">
        <title>Genome of Flavobacteriaceae gen. nov. sp. strain F89.</title>
        <authorList>
            <person name="Wang Y."/>
        </authorList>
    </citation>
    <scope>NUCLEOTIDE SEQUENCE</scope>
    <source>
        <strain evidence="2">F89</strain>
    </source>
</reference>